<keyword evidence="3" id="KW-0736">Signalosome</keyword>
<dbReference type="GO" id="GO:0000338">
    <property type="term" value="P:protein deneddylation"/>
    <property type="evidence" value="ECO:0007669"/>
    <property type="project" value="InterPro"/>
</dbReference>
<dbReference type="Pfam" id="PF13012">
    <property type="entry name" value="MitMem_reg"/>
    <property type="match status" value="1"/>
</dbReference>
<dbReference type="InterPro" id="IPR024969">
    <property type="entry name" value="EIF3F/CSN6-like_C"/>
</dbReference>
<reference evidence="5" key="2">
    <citation type="submission" date="2022-10" db="EMBL/GenBank/DDBJ databases">
        <authorList>
            <consortium name="ENA_rothamsted_submissions"/>
            <consortium name="culmorum"/>
            <person name="King R."/>
        </authorList>
    </citation>
    <scope>NUCLEOTIDE SEQUENCE</scope>
</reference>
<proteinExistence type="inferred from homology"/>
<gene>
    <name evidence="5" type="ORF">CHIRRI_LOCUS9089</name>
</gene>
<keyword evidence="6" id="KW-1185">Reference proteome</keyword>
<dbReference type="PROSITE" id="PS50249">
    <property type="entry name" value="MPN"/>
    <property type="match status" value="1"/>
</dbReference>
<dbReference type="CDD" id="cd08063">
    <property type="entry name" value="MPN_CSN6"/>
    <property type="match status" value="1"/>
</dbReference>
<keyword evidence="3" id="KW-0963">Cytoplasm</keyword>
<dbReference type="GO" id="GO:0008237">
    <property type="term" value="F:metallopeptidase activity"/>
    <property type="evidence" value="ECO:0007669"/>
    <property type="project" value="InterPro"/>
</dbReference>
<dbReference type="Proteomes" id="UP001153620">
    <property type="component" value="Chromosome 2"/>
</dbReference>
<evidence type="ECO:0000259" key="4">
    <source>
        <dbReference type="PROSITE" id="PS50249"/>
    </source>
</evidence>
<dbReference type="Gene3D" id="3.40.140.10">
    <property type="entry name" value="Cytidine Deaminase, domain 2"/>
    <property type="match status" value="1"/>
</dbReference>
<comment type="subcellular location">
    <subcellularLocation>
        <location evidence="3">Cytoplasm</location>
    </subcellularLocation>
    <subcellularLocation>
        <location evidence="3">Nucleus</location>
    </subcellularLocation>
</comment>
<evidence type="ECO:0000256" key="3">
    <source>
        <dbReference type="RuleBase" id="RU367006"/>
    </source>
</evidence>
<accession>A0A9N9S132</accession>
<name>A0A9N9S132_9DIPT</name>
<comment type="similarity">
    <text evidence="1 3">Belongs to the peptidase M67A family. CSN6 subfamily.</text>
</comment>
<keyword evidence="3" id="KW-0539">Nucleus</keyword>
<dbReference type="SMART" id="SM00232">
    <property type="entry name" value="JAB_MPN"/>
    <property type="match status" value="1"/>
</dbReference>
<dbReference type="GO" id="GO:0005737">
    <property type="term" value="C:cytoplasm"/>
    <property type="evidence" value="ECO:0007669"/>
    <property type="project" value="UniProtKB-SubCell"/>
</dbReference>
<organism evidence="5 6">
    <name type="scientific">Chironomus riparius</name>
    <dbReference type="NCBI Taxonomy" id="315576"/>
    <lineage>
        <taxon>Eukaryota</taxon>
        <taxon>Metazoa</taxon>
        <taxon>Ecdysozoa</taxon>
        <taxon>Arthropoda</taxon>
        <taxon>Hexapoda</taxon>
        <taxon>Insecta</taxon>
        <taxon>Pterygota</taxon>
        <taxon>Neoptera</taxon>
        <taxon>Endopterygota</taxon>
        <taxon>Diptera</taxon>
        <taxon>Nematocera</taxon>
        <taxon>Chironomoidea</taxon>
        <taxon>Chironomidae</taxon>
        <taxon>Chironominae</taxon>
        <taxon>Chironomus</taxon>
    </lineage>
</organism>
<evidence type="ECO:0000256" key="1">
    <source>
        <dbReference type="ARBA" id="ARBA00010893"/>
    </source>
</evidence>
<dbReference type="GO" id="GO:0008180">
    <property type="term" value="C:COP9 signalosome"/>
    <property type="evidence" value="ECO:0007669"/>
    <property type="project" value="UniProtKB-UniRule"/>
</dbReference>
<feature type="domain" description="MPN" evidence="4">
    <location>
        <begin position="35"/>
        <end position="169"/>
    </location>
</feature>
<dbReference type="PANTHER" id="PTHR10540:SF8">
    <property type="entry name" value="COP9 SIGNALOSOME COMPLEX SUBUNIT 6"/>
    <property type="match status" value="1"/>
</dbReference>
<dbReference type="EMBL" id="OU895878">
    <property type="protein sequence ID" value="CAG9806228.1"/>
    <property type="molecule type" value="Genomic_DNA"/>
</dbReference>
<evidence type="ECO:0000313" key="6">
    <source>
        <dbReference type="Proteomes" id="UP001153620"/>
    </source>
</evidence>
<dbReference type="InterPro" id="IPR000555">
    <property type="entry name" value="JAMM/MPN+_dom"/>
</dbReference>
<dbReference type="PANTHER" id="PTHR10540">
    <property type="entry name" value="EUKARYOTIC TRANSLATION INITIATION FACTOR 3 SUBUNIT F-RELATED"/>
    <property type="match status" value="1"/>
</dbReference>
<dbReference type="AlphaFoldDB" id="A0A9N9S132"/>
<evidence type="ECO:0000256" key="2">
    <source>
        <dbReference type="ARBA" id="ARBA00014871"/>
    </source>
</evidence>
<dbReference type="InterPro" id="IPR037518">
    <property type="entry name" value="MPN"/>
</dbReference>
<reference evidence="5" key="1">
    <citation type="submission" date="2022-01" db="EMBL/GenBank/DDBJ databases">
        <authorList>
            <person name="King R."/>
        </authorList>
    </citation>
    <scope>NUCLEOTIDE SEQUENCE</scope>
</reference>
<protein>
    <recommendedName>
        <fullName evidence="2 3">COP9 signalosome complex subunit 6</fullName>
    </recommendedName>
</protein>
<dbReference type="OrthoDB" id="1378at2759"/>
<comment type="function">
    <text evidence="3">Component of the COP9 signalosome complex (CSN), a complex involved in various cellular and developmental processes.</text>
</comment>
<dbReference type="FunFam" id="3.40.140.10:FF:000075">
    <property type="entry name" value="COP9 signalosome complex subunit 6"/>
    <property type="match status" value="1"/>
</dbReference>
<sequence length="320" mass="36628">MEVDKPIEKMDIDEIGESSSKKQIVAKSMQPSVVISLHPLVLMNISEHWTRIRAQEGSSLAVYGALIGKQEGRKIEIFNSFELKYETIDGDIVINRDYYNTKEEQYKQVFSDLDFLGWYTTSPAPTDKHIKIHRQICQINESPILLLMDTSNKHVEQLPIQLFESVIDIVAGEATMLFVPLTYTLATEEAERIGVDHVARVAQSNDTNSNSFVADHLIAQHVAIKMLHSRVKLVLEYVEAVCEGKLKANHEILREAFTLSHRLPVVQNPMFKEEFHTQSNDVGLIMYLGTLTKAANDINQLVNKFNLLHDRQSRRMRFFF</sequence>
<dbReference type="InterPro" id="IPR033859">
    <property type="entry name" value="MPN_CSN6"/>
</dbReference>
<dbReference type="Pfam" id="PF01398">
    <property type="entry name" value="JAB"/>
    <property type="match status" value="1"/>
</dbReference>
<evidence type="ECO:0000313" key="5">
    <source>
        <dbReference type="EMBL" id="CAG9806228.1"/>
    </source>
</evidence>